<evidence type="ECO:0000256" key="7">
    <source>
        <dbReference type="ARBA" id="ARBA00023136"/>
    </source>
</evidence>
<evidence type="ECO:0000313" key="10">
    <source>
        <dbReference type="EMBL" id="ROT87087.1"/>
    </source>
</evidence>
<comment type="similarity">
    <text evidence="2">Belongs to the autoinducer-2 exporter (AI-2E) (TC 2.A.86) family.</text>
</comment>
<evidence type="ECO:0000256" key="9">
    <source>
        <dbReference type="SAM" id="Phobius"/>
    </source>
</evidence>
<comment type="caution">
    <text evidence="10">The sequence shown here is derived from an EMBL/GenBank/DDBJ whole genome shotgun (WGS) entry which is preliminary data.</text>
</comment>
<evidence type="ECO:0000256" key="4">
    <source>
        <dbReference type="ARBA" id="ARBA00022475"/>
    </source>
</evidence>
<keyword evidence="6 9" id="KW-1133">Transmembrane helix</keyword>
<name>A0A423UEG0_9BIFI</name>
<evidence type="ECO:0000256" key="3">
    <source>
        <dbReference type="ARBA" id="ARBA00022448"/>
    </source>
</evidence>
<evidence type="ECO:0000256" key="2">
    <source>
        <dbReference type="ARBA" id="ARBA00009773"/>
    </source>
</evidence>
<dbReference type="PANTHER" id="PTHR21716:SF53">
    <property type="entry name" value="PERMEASE PERM-RELATED"/>
    <property type="match status" value="1"/>
</dbReference>
<keyword evidence="4" id="KW-1003">Cell membrane</keyword>
<dbReference type="AlphaFoldDB" id="A0A423UEG0"/>
<feature type="transmembrane region" description="Helical" evidence="9">
    <location>
        <begin position="328"/>
        <end position="355"/>
    </location>
</feature>
<comment type="subcellular location">
    <subcellularLocation>
        <location evidence="1">Cell membrane</location>
        <topology evidence="1">Multi-pass membrane protein</topology>
    </subcellularLocation>
</comment>
<dbReference type="Pfam" id="PF01594">
    <property type="entry name" value="AI-2E_transport"/>
    <property type="match status" value="1"/>
</dbReference>
<feature type="region of interest" description="Disordered" evidence="8">
    <location>
        <begin position="430"/>
        <end position="449"/>
    </location>
</feature>
<dbReference type="PANTHER" id="PTHR21716">
    <property type="entry name" value="TRANSMEMBRANE PROTEIN"/>
    <property type="match status" value="1"/>
</dbReference>
<keyword evidence="5 9" id="KW-0812">Transmembrane</keyword>
<evidence type="ECO:0000256" key="5">
    <source>
        <dbReference type="ARBA" id="ARBA00022692"/>
    </source>
</evidence>
<dbReference type="Proteomes" id="UP000285266">
    <property type="component" value="Unassembled WGS sequence"/>
</dbReference>
<feature type="transmembrane region" description="Helical" evidence="9">
    <location>
        <begin position="173"/>
        <end position="192"/>
    </location>
</feature>
<sequence length="516" mass="56199">MAVMSSRDGKTIDLAAVFPAKGDSRRPPDWWGRALLYVAIAVFLSVFVWRSWGKVDFVVLDVIIALFIALAIEPLVIRLVRHGWKRGAASAVSLIGLIVASLALLALFGNMFVQQVISMARGFPGLYDDFARSLAAQTGWRLPAKESLGGEILKNIQTSWITNFAGQAVSTTVSMLGALLNLLTVAMVTFYVSAAGPKMRRSLCQWMAPTAQRRFLLGWTTVQDQISGFLFSRSILALINAVCMSIFLVAIHVPYWLPLALFCGLTSQFIPTVGTYIGGALPVLFAWASNGLGYGLAVLVFIVVYQQIENLLLAPKISERTMDLNPAVAFLCVLVFGAIFGALGAFLALPVTASLQSIFKVYTRRYELVDSPLMSDPNPVRKSKVVEGAEAFNERVIKPVSERMPRAVRGSSARVPVDEEVARMQRELYAEHQRSSSDGDDNGDGVDESRTVAIPKNALSGHGAGKHLNGVEPGAGHRDDASHRDDAAREDDTMHRDGAGHRDDGTPTNPRSGWRR</sequence>
<evidence type="ECO:0000256" key="6">
    <source>
        <dbReference type="ARBA" id="ARBA00022989"/>
    </source>
</evidence>
<feature type="transmembrane region" description="Helical" evidence="9">
    <location>
        <begin position="292"/>
        <end position="308"/>
    </location>
</feature>
<dbReference type="GO" id="GO:0005886">
    <property type="term" value="C:plasma membrane"/>
    <property type="evidence" value="ECO:0007669"/>
    <property type="project" value="UniProtKB-SubCell"/>
</dbReference>
<feature type="compositionally biased region" description="Basic and acidic residues" evidence="8">
    <location>
        <begin position="475"/>
        <end position="505"/>
    </location>
</feature>
<dbReference type="EMBL" id="QRAJ01000003">
    <property type="protein sequence ID" value="ROT87087.1"/>
    <property type="molecule type" value="Genomic_DNA"/>
</dbReference>
<evidence type="ECO:0000256" key="8">
    <source>
        <dbReference type="SAM" id="MobiDB-lite"/>
    </source>
</evidence>
<keyword evidence="3" id="KW-0813">Transport</keyword>
<proteinExistence type="inferred from homology"/>
<feature type="compositionally biased region" description="Polar residues" evidence="8">
    <location>
        <begin position="506"/>
        <end position="516"/>
    </location>
</feature>
<feature type="transmembrane region" description="Helical" evidence="9">
    <location>
        <begin position="58"/>
        <end position="80"/>
    </location>
</feature>
<dbReference type="InterPro" id="IPR002549">
    <property type="entry name" value="AI-2E-like"/>
</dbReference>
<gene>
    <name evidence="10" type="ORF">BMONG18_0697</name>
</gene>
<evidence type="ECO:0000313" key="11">
    <source>
        <dbReference type="Proteomes" id="UP000285266"/>
    </source>
</evidence>
<organism evidence="10 11">
    <name type="scientific">Bifidobacterium mongoliense</name>
    <dbReference type="NCBI Taxonomy" id="518643"/>
    <lineage>
        <taxon>Bacteria</taxon>
        <taxon>Bacillati</taxon>
        <taxon>Actinomycetota</taxon>
        <taxon>Actinomycetes</taxon>
        <taxon>Bifidobacteriales</taxon>
        <taxon>Bifidobacteriaceae</taxon>
        <taxon>Bifidobacterium</taxon>
    </lineage>
</organism>
<evidence type="ECO:0000256" key="1">
    <source>
        <dbReference type="ARBA" id="ARBA00004651"/>
    </source>
</evidence>
<accession>A0A423UEG0</accession>
<feature type="transmembrane region" description="Helical" evidence="9">
    <location>
        <begin position="235"/>
        <end position="257"/>
    </location>
</feature>
<feature type="region of interest" description="Disordered" evidence="8">
    <location>
        <begin position="456"/>
        <end position="516"/>
    </location>
</feature>
<protein>
    <submittedName>
        <fullName evidence="10">AI-2E family transporter</fullName>
    </submittedName>
</protein>
<dbReference type="GO" id="GO:0055085">
    <property type="term" value="P:transmembrane transport"/>
    <property type="evidence" value="ECO:0007669"/>
    <property type="project" value="TreeGrafter"/>
</dbReference>
<feature type="transmembrane region" description="Helical" evidence="9">
    <location>
        <begin position="92"/>
        <end position="113"/>
    </location>
</feature>
<reference evidence="10 11" key="1">
    <citation type="submission" date="2018-07" db="EMBL/GenBank/DDBJ databases">
        <title>The role of parmesan cheese in vectoring bovine microbiota.</title>
        <authorList>
            <person name="Lugli G.A."/>
            <person name="Milani C."/>
        </authorList>
    </citation>
    <scope>NUCLEOTIDE SEQUENCE [LARGE SCALE GENOMIC DNA]</scope>
    <source>
        <strain evidence="10 11">BMONG18</strain>
    </source>
</reference>
<keyword evidence="7 9" id="KW-0472">Membrane</keyword>
<feature type="transmembrane region" description="Helical" evidence="9">
    <location>
        <begin position="34"/>
        <end position="52"/>
    </location>
</feature>